<evidence type="ECO:0000313" key="4">
    <source>
        <dbReference type="Proteomes" id="UP000077671"/>
    </source>
</evidence>
<dbReference type="Proteomes" id="UP000836402">
    <property type="component" value="Unassembled WGS sequence"/>
</dbReference>
<evidence type="ECO:0000313" key="5">
    <source>
        <dbReference type="Proteomes" id="UP000836402"/>
    </source>
</evidence>
<reference evidence="3" key="2">
    <citation type="journal article" date="2019" name="IMA Fungus">
        <title>Genome sequencing and comparison of five Tilletia species to identify candidate genes for the detection of regulated species infecting wheat.</title>
        <authorList>
            <person name="Nguyen H.D.T."/>
            <person name="Sultana T."/>
            <person name="Kesanakurti P."/>
            <person name="Hambleton S."/>
        </authorList>
    </citation>
    <scope>NUCLEOTIDE SEQUENCE</scope>
    <source>
        <strain evidence="3">DAOMC 238032</strain>
    </source>
</reference>
<evidence type="ECO:0000313" key="2">
    <source>
        <dbReference type="EMBL" id="CAD6939413.1"/>
    </source>
</evidence>
<dbReference type="Proteomes" id="UP000077671">
    <property type="component" value="Unassembled WGS sequence"/>
</dbReference>
<dbReference type="EMBL" id="CAJHJG010004215">
    <property type="protein sequence ID" value="CAD6939413.1"/>
    <property type="molecule type" value="Genomic_DNA"/>
</dbReference>
<dbReference type="AlphaFoldDB" id="A0A8T8TDZ2"/>
<proteinExistence type="predicted"/>
<protein>
    <submittedName>
        <fullName evidence="3">Uncharacterized protein</fullName>
    </submittedName>
</protein>
<evidence type="ECO:0000313" key="3">
    <source>
        <dbReference type="EMBL" id="KAE8259040.1"/>
    </source>
</evidence>
<reference evidence="2" key="3">
    <citation type="submission" date="2020-10" db="EMBL/GenBank/DDBJ databases">
        <authorList>
            <person name="Sedaghatjoo S."/>
        </authorList>
    </citation>
    <scope>NUCLEOTIDE SEQUENCE</scope>
    <source>
        <strain evidence="2">AZH3</strain>
    </source>
</reference>
<accession>A0A8T8TDZ2</accession>
<sequence length="162" mass="17213">MPSHRTLNPARRLSLPQSSNSDNCSPTVVLTLYGPQCSVYAPNPNATFAQRISDCYNGAQVHHISNDKNEVFIEQSCISWCSHPDYDAVNSSVSVYHKWQECVGVFDGVHCEPGYNVSQIGSSSAAFGGPVAAFGSPGGGKGVVVMATMFNLPWAMSAVVAA</sequence>
<dbReference type="EMBL" id="LWDD02000547">
    <property type="protein sequence ID" value="KAE8259040.1"/>
    <property type="molecule type" value="Genomic_DNA"/>
</dbReference>
<name>A0A8T8TDZ2_9BASI</name>
<feature type="region of interest" description="Disordered" evidence="1">
    <location>
        <begin position="1"/>
        <end position="22"/>
    </location>
</feature>
<reference evidence="3" key="1">
    <citation type="submission" date="2016-04" db="EMBL/GenBank/DDBJ databases">
        <authorList>
            <person name="Nguyen H.D."/>
            <person name="Kesanakurti P."/>
            <person name="Cullis J."/>
            <person name="Levesque C.A."/>
            <person name="Hambleton S."/>
        </authorList>
    </citation>
    <scope>NUCLEOTIDE SEQUENCE</scope>
    <source>
        <strain evidence="3">DAOMC 238032</strain>
    </source>
</reference>
<comment type="caution">
    <text evidence="3">The sequence shown here is derived from an EMBL/GenBank/DDBJ whole genome shotgun (WGS) entry which is preliminary data.</text>
</comment>
<gene>
    <name evidence="3" type="ORF">A4X03_0g4208</name>
    <name evidence="2" type="ORF">JKIAZH3_G6769</name>
</gene>
<evidence type="ECO:0000256" key="1">
    <source>
        <dbReference type="SAM" id="MobiDB-lite"/>
    </source>
</evidence>
<keyword evidence="5" id="KW-1185">Reference proteome</keyword>
<organism evidence="3 4">
    <name type="scientific">Tilletia caries</name>
    <name type="common">wheat bunt fungus</name>
    <dbReference type="NCBI Taxonomy" id="13290"/>
    <lineage>
        <taxon>Eukaryota</taxon>
        <taxon>Fungi</taxon>
        <taxon>Dikarya</taxon>
        <taxon>Basidiomycota</taxon>
        <taxon>Ustilaginomycotina</taxon>
        <taxon>Exobasidiomycetes</taxon>
        <taxon>Tilletiales</taxon>
        <taxon>Tilletiaceae</taxon>
        <taxon>Tilletia</taxon>
    </lineage>
</organism>